<proteinExistence type="predicted"/>
<name>D4B1N5_ARTBC</name>
<dbReference type="RefSeq" id="XP_003011307.1">
    <property type="nucleotide sequence ID" value="XM_003011261.1"/>
</dbReference>
<dbReference type="HOGENOM" id="CLU_2263105_0_0_1"/>
<evidence type="ECO:0000313" key="3">
    <source>
        <dbReference type="Proteomes" id="UP000008866"/>
    </source>
</evidence>
<feature type="region of interest" description="Disordered" evidence="1">
    <location>
        <begin position="1"/>
        <end position="103"/>
    </location>
</feature>
<comment type="caution">
    <text evidence="2">The sequence shown here is derived from an EMBL/GenBank/DDBJ whole genome shotgun (WGS) entry which is preliminary data.</text>
</comment>
<dbReference type="AlphaFoldDB" id="D4B1N5"/>
<evidence type="ECO:0000256" key="1">
    <source>
        <dbReference type="SAM" id="MobiDB-lite"/>
    </source>
</evidence>
<protein>
    <submittedName>
        <fullName evidence="2">Uncharacterized protein</fullName>
    </submittedName>
</protein>
<keyword evidence="3" id="KW-1185">Reference proteome</keyword>
<feature type="compositionally biased region" description="Basic and acidic residues" evidence="1">
    <location>
        <begin position="8"/>
        <end position="103"/>
    </location>
</feature>
<reference evidence="3" key="1">
    <citation type="journal article" date="2011" name="Genome Biol.">
        <title>Comparative and functional genomics provide insights into the pathogenicity of dermatophytic fungi.</title>
        <authorList>
            <person name="Burmester A."/>
            <person name="Shelest E."/>
            <person name="Gloeckner G."/>
            <person name="Heddergott C."/>
            <person name="Schindler S."/>
            <person name="Staib P."/>
            <person name="Heidel A."/>
            <person name="Felder M."/>
            <person name="Petzold A."/>
            <person name="Szafranski K."/>
            <person name="Feuermann M."/>
            <person name="Pedruzzi I."/>
            <person name="Priebe S."/>
            <person name="Groth M."/>
            <person name="Winkler R."/>
            <person name="Li W."/>
            <person name="Kniemeyer O."/>
            <person name="Schroeckh V."/>
            <person name="Hertweck C."/>
            <person name="Hube B."/>
            <person name="White T.C."/>
            <person name="Platzer M."/>
            <person name="Guthke R."/>
            <person name="Heitman J."/>
            <person name="Woestemeyer J."/>
            <person name="Zipfel P.F."/>
            <person name="Monod M."/>
            <person name="Brakhage A.A."/>
        </authorList>
    </citation>
    <scope>NUCLEOTIDE SEQUENCE [LARGE SCALE GENOMIC DNA]</scope>
    <source>
        <strain evidence="3">ATCC MYA-4681 / CBS 112371</strain>
    </source>
</reference>
<sequence>MSPQRQDPLLHNDARLSNKRERERERRDDDKTEETERQNDASGDWKTRTKEDNKEVADGGRWLKEAEEAMLVKKGKGSTERDRERPERGRERQEKQREMRPVR</sequence>
<evidence type="ECO:0000313" key="2">
    <source>
        <dbReference type="EMBL" id="EFE30667.1"/>
    </source>
</evidence>
<accession>D4B1N5</accession>
<gene>
    <name evidence="2" type="ORF">ARB_02364</name>
</gene>
<dbReference type="KEGG" id="abe:ARB_02364"/>
<organism evidence="2 3">
    <name type="scientific">Arthroderma benhamiae (strain ATCC MYA-4681 / CBS 112371)</name>
    <name type="common">Trichophyton mentagrophytes</name>
    <dbReference type="NCBI Taxonomy" id="663331"/>
    <lineage>
        <taxon>Eukaryota</taxon>
        <taxon>Fungi</taxon>
        <taxon>Dikarya</taxon>
        <taxon>Ascomycota</taxon>
        <taxon>Pezizomycotina</taxon>
        <taxon>Eurotiomycetes</taxon>
        <taxon>Eurotiomycetidae</taxon>
        <taxon>Onygenales</taxon>
        <taxon>Arthrodermataceae</taxon>
        <taxon>Trichophyton</taxon>
    </lineage>
</organism>
<dbReference type="EMBL" id="ABSU01000027">
    <property type="protein sequence ID" value="EFE30667.1"/>
    <property type="molecule type" value="Genomic_DNA"/>
</dbReference>
<dbReference type="GeneID" id="9524045"/>
<dbReference type="Proteomes" id="UP000008866">
    <property type="component" value="Unassembled WGS sequence"/>
</dbReference>